<protein>
    <submittedName>
        <fullName evidence="2">Uncharacterized protein</fullName>
    </submittedName>
</protein>
<feature type="transmembrane region" description="Helical" evidence="1">
    <location>
        <begin position="38"/>
        <end position="56"/>
    </location>
</feature>
<dbReference type="RefSeq" id="WP_269309512.1">
    <property type="nucleotide sequence ID" value="NZ_CP098242.1"/>
</dbReference>
<organism evidence="2 3">
    <name type="scientific">Oxalobacter vibrioformis</name>
    <dbReference type="NCBI Taxonomy" id="933080"/>
    <lineage>
        <taxon>Bacteria</taxon>
        <taxon>Pseudomonadati</taxon>
        <taxon>Pseudomonadota</taxon>
        <taxon>Betaproteobacteria</taxon>
        <taxon>Burkholderiales</taxon>
        <taxon>Oxalobacteraceae</taxon>
        <taxon>Oxalobacter</taxon>
    </lineage>
</organism>
<sequence>MKVEKLIQYALYFFLIGIGIIIGIAIRHYYNIPMSDTINIIDVAALITTIFLAVYIPEVLDRKLKIQRDKKKLIDSRIDELQYLYRKINHNVQQGEGQVSISRELRNMIDICESRLTTLIMLIEHAEMKVSLGKEIAEVVQLCEAHRQLFSKAEKREPSFLGEEERLYNEIDRATSLIILKLSDA</sequence>
<keyword evidence="1" id="KW-0812">Transmembrane</keyword>
<dbReference type="KEGG" id="ovb:NB640_02230"/>
<proteinExistence type="predicted"/>
<evidence type="ECO:0000313" key="3">
    <source>
        <dbReference type="Proteomes" id="UP001156215"/>
    </source>
</evidence>
<dbReference type="EMBL" id="CP098242">
    <property type="protein sequence ID" value="WAW10497.1"/>
    <property type="molecule type" value="Genomic_DNA"/>
</dbReference>
<evidence type="ECO:0000256" key="1">
    <source>
        <dbReference type="SAM" id="Phobius"/>
    </source>
</evidence>
<keyword evidence="1" id="KW-1133">Transmembrane helix</keyword>
<keyword evidence="1" id="KW-0472">Membrane</keyword>
<name>A0A9E9P307_9BURK</name>
<dbReference type="AlphaFoldDB" id="A0A9E9P307"/>
<reference evidence="2" key="1">
    <citation type="journal article" date="2022" name="Front. Microbiol.">
        <title>New perspectives on an old grouping: The genomic and phenotypic variability of Oxalobacter formigenes and the implications for calcium oxalate stone prevention.</title>
        <authorList>
            <person name="Chmiel J.A."/>
            <person name="Carr C."/>
            <person name="Stuivenberg G.A."/>
            <person name="Venema R."/>
            <person name="Chanyi R.M."/>
            <person name="Al K.F."/>
            <person name="Giguere D."/>
            <person name="Say H."/>
            <person name="Akouris P.P."/>
            <person name="Dominguez Romero S.A."/>
            <person name="Kwong A."/>
            <person name="Tai V."/>
            <person name="Koval S.F."/>
            <person name="Razvi H."/>
            <person name="Bjazevic J."/>
            <person name="Burton J.P."/>
        </authorList>
    </citation>
    <scope>NUCLEOTIDE SEQUENCE</scope>
    <source>
        <strain evidence="2">WoOx3</strain>
    </source>
</reference>
<gene>
    <name evidence="2" type="ORF">NB640_02230</name>
</gene>
<keyword evidence="3" id="KW-1185">Reference proteome</keyword>
<feature type="transmembrane region" description="Helical" evidence="1">
    <location>
        <begin position="6"/>
        <end position="26"/>
    </location>
</feature>
<dbReference type="Proteomes" id="UP001156215">
    <property type="component" value="Chromosome"/>
</dbReference>
<accession>A0A9E9P307</accession>
<evidence type="ECO:0000313" key="2">
    <source>
        <dbReference type="EMBL" id="WAW10497.1"/>
    </source>
</evidence>